<keyword evidence="2" id="KW-0808">Transferase</keyword>
<keyword evidence="9" id="KW-1185">Reference proteome</keyword>
<reference evidence="8" key="1">
    <citation type="journal article" date="2020" name="Nat. Commun.">
        <title>Large-scale genome sequencing of mycorrhizal fungi provides insights into the early evolution of symbiotic traits.</title>
        <authorList>
            <person name="Miyauchi S."/>
            <person name="Kiss E."/>
            <person name="Kuo A."/>
            <person name="Drula E."/>
            <person name="Kohler A."/>
            <person name="Sanchez-Garcia M."/>
            <person name="Morin E."/>
            <person name="Andreopoulos B."/>
            <person name="Barry K.W."/>
            <person name="Bonito G."/>
            <person name="Buee M."/>
            <person name="Carver A."/>
            <person name="Chen C."/>
            <person name="Cichocki N."/>
            <person name="Clum A."/>
            <person name="Culley D."/>
            <person name="Crous P.W."/>
            <person name="Fauchery L."/>
            <person name="Girlanda M."/>
            <person name="Hayes R.D."/>
            <person name="Keri Z."/>
            <person name="LaButti K."/>
            <person name="Lipzen A."/>
            <person name="Lombard V."/>
            <person name="Magnuson J."/>
            <person name="Maillard F."/>
            <person name="Murat C."/>
            <person name="Nolan M."/>
            <person name="Ohm R.A."/>
            <person name="Pangilinan J."/>
            <person name="Pereira M.F."/>
            <person name="Perotto S."/>
            <person name="Peter M."/>
            <person name="Pfister S."/>
            <person name="Riley R."/>
            <person name="Sitrit Y."/>
            <person name="Stielow J.B."/>
            <person name="Szollosi G."/>
            <person name="Zifcakova L."/>
            <person name="Stursova M."/>
            <person name="Spatafora J.W."/>
            <person name="Tedersoo L."/>
            <person name="Vaario L.M."/>
            <person name="Yamada A."/>
            <person name="Yan M."/>
            <person name="Wang P."/>
            <person name="Xu J."/>
            <person name="Bruns T."/>
            <person name="Baldrian P."/>
            <person name="Vilgalys R."/>
            <person name="Dunand C."/>
            <person name="Henrissat B."/>
            <person name="Grigoriev I.V."/>
            <person name="Hibbett D."/>
            <person name="Nagy L.G."/>
            <person name="Martin F.M."/>
        </authorList>
    </citation>
    <scope>NUCLEOTIDE SEQUENCE</scope>
    <source>
        <strain evidence="8">UH-Tt-Lm1</strain>
    </source>
</reference>
<evidence type="ECO:0000256" key="1">
    <source>
        <dbReference type="ARBA" id="ARBA00022527"/>
    </source>
</evidence>
<dbReference type="Gene3D" id="1.10.510.10">
    <property type="entry name" value="Transferase(Phosphotransferase) domain 1"/>
    <property type="match status" value="1"/>
</dbReference>
<dbReference type="PANTHER" id="PTHR24351">
    <property type="entry name" value="RIBOSOMAL PROTEIN S6 KINASE"/>
    <property type="match status" value="1"/>
</dbReference>
<dbReference type="InterPro" id="IPR011009">
    <property type="entry name" value="Kinase-like_dom_sf"/>
</dbReference>
<dbReference type="OrthoDB" id="10252171at2759"/>
<accession>A0A9P6L8I8</accession>
<feature type="region of interest" description="Disordered" evidence="6">
    <location>
        <begin position="151"/>
        <end position="197"/>
    </location>
</feature>
<reference evidence="8" key="2">
    <citation type="submission" date="2020-11" db="EMBL/GenBank/DDBJ databases">
        <authorList>
            <consortium name="DOE Joint Genome Institute"/>
            <person name="Kuo A."/>
            <person name="Miyauchi S."/>
            <person name="Kiss E."/>
            <person name="Drula E."/>
            <person name="Kohler A."/>
            <person name="Sanchez-Garcia M."/>
            <person name="Andreopoulos B."/>
            <person name="Barry K.W."/>
            <person name="Bonito G."/>
            <person name="Buee M."/>
            <person name="Carver A."/>
            <person name="Chen C."/>
            <person name="Cichocki N."/>
            <person name="Clum A."/>
            <person name="Culley D."/>
            <person name="Crous P.W."/>
            <person name="Fauchery L."/>
            <person name="Girlanda M."/>
            <person name="Hayes R."/>
            <person name="Keri Z."/>
            <person name="Labutti K."/>
            <person name="Lipzen A."/>
            <person name="Lombard V."/>
            <person name="Magnuson J."/>
            <person name="Maillard F."/>
            <person name="Morin E."/>
            <person name="Murat C."/>
            <person name="Nolan M."/>
            <person name="Ohm R."/>
            <person name="Pangilinan J."/>
            <person name="Pereira M."/>
            <person name="Perotto S."/>
            <person name="Peter M."/>
            <person name="Riley R."/>
            <person name="Sitrit Y."/>
            <person name="Stielow B."/>
            <person name="Szollosi G."/>
            <person name="Zifcakova L."/>
            <person name="Stursova M."/>
            <person name="Spatafora J.W."/>
            <person name="Tedersoo L."/>
            <person name="Vaario L.-M."/>
            <person name="Yamada A."/>
            <person name="Yan M."/>
            <person name="Wang P."/>
            <person name="Xu J."/>
            <person name="Bruns T."/>
            <person name="Baldrian P."/>
            <person name="Vilgalys R."/>
            <person name="Henrissat B."/>
            <person name="Grigoriev I.V."/>
            <person name="Hibbett D."/>
            <person name="Nagy L.G."/>
            <person name="Martin F.M."/>
        </authorList>
    </citation>
    <scope>NUCLEOTIDE SEQUENCE</scope>
    <source>
        <strain evidence="8">UH-Tt-Lm1</strain>
    </source>
</reference>
<evidence type="ECO:0000256" key="2">
    <source>
        <dbReference type="ARBA" id="ARBA00022679"/>
    </source>
</evidence>
<dbReference type="PROSITE" id="PS00108">
    <property type="entry name" value="PROTEIN_KINASE_ST"/>
    <property type="match status" value="1"/>
</dbReference>
<evidence type="ECO:0000313" key="8">
    <source>
        <dbReference type="EMBL" id="KAF9788074.1"/>
    </source>
</evidence>
<dbReference type="SMART" id="SM00220">
    <property type="entry name" value="S_TKc"/>
    <property type="match status" value="1"/>
</dbReference>
<keyword evidence="1" id="KW-0723">Serine/threonine-protein kinase</keyword>
<evidence type="ECO:0000256" key="6">
    <source>
        <dbReference type="SAM" id="MobiDB-lite"/>
    </source>
</evidence>
<feature type="domain" description="Protein kinase" evidence="7">
    <location>
        <begin position="277"/>
        <end position="550"/>
    </location>
</feature>
<dbReference type="PROSITE" id="PS50011">
    <property type="entry name" value="PROTEIN_KINASE_DOM"/>
    <property type="match status" value="1"/>
</dbReference>
<dbReference type="InterPro" id="IPR000719">
    <property type="entry name" value="Prot_kinase_dom"/>
</dbReference>
<comment type="caution">
    <text evidence="8">The sequence shown here is derived from an EMBL/GenBank/DDBJ whole genome shotgun (WGS) entry which is preliminary data.</text>
</comment>
<evidence type="ECO:0000256" key="3">
    <source>
        <dbReference type="ARBA" id="ARBA00022741"/>
    </source>
</evidence>
<dbReference type="AlphaFoldDB" id="A0A9P6L8I8"/>
<gene>
    <name evidence="8" type="ORF">BJ322DRAFT_1046861</name>
</gene>
<dbReference type="Pfam" id="PF00069">
    <property type="entry name" value="Pkinase"/>
    <property type="match status" value="1"/>
</dbReference>
<evidence type="ECO:0000256" key="4">
    <source>
        <dbReference type="ARBA" id="ARBA00022777"/>
    </source>
</evidence>
<keyword evidence="5" id="KW-0067">ATP-binding</keyword>
<evidence type="ECO:0000256" key="5">
    <source>
        <dbReference type="ARBA" id="ARBA00022840"/>
    </source>
</evidence>
<dbReference type="Proteomes" id="UP000736335">
    <property type="component" value="Unassembled WGS sequence"/>
</dbReference>
<sequence>MHPPPAGLSNIPLPPISSEVKSRGVRFPESTALTASPESYETPLPPEANLRVLGLSGIPNTPTQSAAAIDPRLQMIKRRSQFGTRLSSLHSLRMTMGVPFPESGPISQTTFTPAWTTFTMGAGSNTMPRQFSVDHSYMHMSTLAPVIPRSLPPITGSGETPQAQSQSRAHPIEPIPELSTSRRPPPRGYSGMETPYNAPHDEFIADIELKRKTPVDPITGKLPSWVSSIKSKLLGKPNSSQAPLLLGKQNHRAKHRDSKRGEVVLRPSAQAAEGWRLLLPSPFHHNRRTCILPAYYQSTGTLHIIKATRRGTLANRKHATFLLNEWKVLEVLRREGKDRTPYLQGPSKEVNLWAWKDEKALYHVTEFCEMGDLTPWATHLGENRMKLVAVELTAGLRKLHSLGIVHHDIKPDNVFVGNDGHIRIGDFGGSQFLRPGQRLSRHQREQDLIADIEYSAPELFMYDAHGVAYYDESVDWYSLGATLFFLSTGQHLMPPAPNKTTAVQMIRRGPVHAWNNLNGPTEFRNFVTELLLTNPNNRLNDQTVRKHPYFELFSMRSWRKIEKGRFTAPFSDCSAKITNKGYDVFDTPALALSHPLEDADEGNDEEEKIPPSTSDIVEEISQDTENKGPAAVPSRTQQAKVNNSVAFNPTGNYHLSPPFERSFIDLGRLMVEEGFDLSTYGQLQSLLSDEWKFV</sequence>
<evidence type="ECO:0000313" key="9">
    <source>
        <dbReference type="Proteomes" id="UP000736335"/>
    </source>
</evidence>
<dbReference type="SUPFAM" id="SSF56112">
    <property type="entry name" value="Protein kinase-like (PK-like)"/>
    <property type="match status" value="1"/>
</dbReference>
<keyword evidence="4 8" id="KW-0418">Kinase</keyword>
<keyword evidence="3" id="KW-0547">Nucleotide-binding</keyword>
<proteinExistence type="predicted"/>
<feature type="compositionally biased region" description="Polar residues" evidence="6">
    <location>
        <begin position="157"/>
        <end position="168"/>
    </location>
</feature>
<evidence type="ECO:0000259" key="7">
    <source>
        <dbReference type="PROSITE" id="PS50011"/>
    </source>
</evidence>
<dbReference type="GO" id="GO:0004674">
    <property type="term" value="F:protein serine/threonine kinase activity"/>
    <property type="evidence" value="ECO:0007669"/>
    <property type="project" value="UniProtKB-KW"/>
</dbReference>
<dbReference type="GO" id="GO:0005524">
    <property type="term" value="F:ATP binding"/>
    <property type="evidence" value="ECO:0007669"/>
    <property type="project" value="UniProtKB-KW"/>
</dbReference>
<protein>
    <submittedName>
        <fullName evidence="8">Kinase-like domain-containing protein</fullName>
    </submittedName>
</protein>
<feature type="region of interest" description="Disordered" evidence="6">
    <location>
        <begin position="1"/>
        <end position="45"/>
    </location>
</feature>
<name>A0A9P6L8I8_9AGAM</name>
<dbReference type="InterPro" id="IPR008271">
    <property type="entry name" value="Ser/Thr_kinase_AS"/>
</dbReference>
<dbReference type="EMBL" id="WIUZ02000004">
    <property type="protein sequence ID" value="KAF9788074.1"/>
    <property type="molecule type" value="Genomic_DNA"/>
</dbReference>
<organism evidence="8 9">
    <name type="scientific">Thelephora terrestris</name>
    <dbReference type="NCBI Taxonomy" id="56493"/>
    <lineage>
        <taxon>Eukaryota</taxon>
        <taxon>Fungi</taxon>
        <taxon>Dikarya</taxon>
        <taxon>Basidiomycota</taxon>
        <taxon>Agaricomycotina</taxon>
        <taxon>Agaricomycetes</taxon>
        <taxon>Thelephorales</taxon>
        <taxon>Thelephoraceae</taxon>
        <taxon>Thelephora</taxon>
    </lineage>
</organism>